<feature type="transmembrane region" description="Helical" evidence="11">
    <location>
        <begin position="244"/>
        <end position="268"/>
    </location>
</feature>
<dbReference type="InterPro" id="IPR050368">
    <property type="entry name" value="ClC-type_chloride_channel"/>
</dbReference>
<reference evidence="12 13" key="1">
    <citation type="submission" date="2017-02" db="EMBL/GenBank/DDBJ databases">
        <authorList>
            <person name="Peterson S.W."/>
        </authorList>
    </citation>
    <scope>NUCLEOTIDE SEQUENCE [LARGE SCALE GENOMIC DNA]</scope>
    <source>
        <strain evidence="12 13">DSM 22335</strain>
    </source>
</reference>
<feature type="transmembrane region" description="Helical" evidence="11">
    <location>
        <begin position="362"/>
        <end position="389"/>
    </location>
</feature>
<keyword evidence="6 11" id="KW-0472">Membrane</keyword>
<dbReference type="CDD" id="cd01034">
    <property type="entry name" value="EriC_like"/>
    <property type="match status" value="1"/>
</dbReference>
<dbReference type="Pfam" id="PF00654">
    <property type="entry name" value="Voltage_CLC"/>
    <property type="match status" value="1"/>
</dbReference>
<dbReference type="EMBL" id="FUWH01000002">
    <property type="protein sequence ID" value="SJZ53091.1"/>
    <property type="molecule type" value="Genomic_DNA"/>
</dbReference>
<protein>
    <submittedName>
        <fullName evidence="12">H+/Cl-antiporter ClcA</fullName>
    </submittedName>
</protein>
<dbReference type="STRING" id="413434.SAMN04488132_102463"/>
<accession>A0A1T4LEP6</accession>
<dbReference type="InterPro" id="IPR001807">
    <property type="entry name" value="ClC"/>
</dbReference>
<feature type="transmembrane region" description="Helical" evidence="11">
    <location>
        <begin position="210"/>
        <end position="232"/>
    </location>
</feature>
<organism evidence="12 13">
    <name type="scientific">Sediminibacterium ginsengisoli</name>
    <dbReference type="NCBI Taxonomy" id="413434"/>
    <lineage>
        <taxon>Bacteria</taxon>
        <taxon>Pseudomonadati</taxon>
        <taxon>Bacteroidota</taxon>
        <taxon>Chitinophagia</taxon>
        <taxon>Chitinophagales</taxon>
        <taxon>Chitinophagaceae</taxon>
        <taxon>Sediminibacterium</taxon>
    </lineage>
</organism>
<feature type="compositionally biased region" description="Basic and acidic residues" evidence="10">
    <location>
        <begin position="447"/>
        <end position="460"/>
    </location>
</feature>
<evidence type="ECO:0000256" key="6">
    <source>
        <dbReference type="ARBA" id="ARBA00023136"/>
    </source>
</evidence>
<keyword evidence="2" id="KW-0813">Transport</keyword>
<dbReference type="GO" id="GO:0034707">
    <property type="term" value="C:chloride channel complex"/>
    <property type="evidence" value="ECO:0007669"/>
    <property type="project" value="UniProtKB-KW"/>
</dbReference>
<dbReference type="SUPFAM" id="SSF81340">
    <property type="entry name" value="Clc chloride channel"/>
    <property type="match status" value="1"/>
</dbReference>
<dbReference type="InterPro" id="IPR014743">
    <property type="entry name" value="Cl-channel_core"/>
</dbReference>
<evidence type="ECO:0000256" key="4">
    <source>
        <dbReference type="ARBA" id="ARBA00022989"/>
    </source>
</evidence>
<keyword evidence="5" id="KW-0406">Ion transport</keyword>
<feature type="transmembrane region" description="Helical" evidence="11">
    <location>
        <begin position="174"/>
        <end position="198"/>
    </location>
</feature>
<dbReference type="PRINTS" id="PR00762">
    <property type="entry name" value="CLCHANNEL"/>
</dbReference>
<comment type="subcellular location">
    <subcellularLocation>
        <location evidence="1">Membrane</location>
        <topology evidence="1">Multi-pass membrane protein</topology>
    </subcellularLocation>
</comment>
<keyword evidence="13" id="KW-1185">Reference proteome</keyword>
<dbReference type="PANTHER" id="PTHR43427">
    <property type="entry name" value="CHLORIDE CHANNEL PROTEIN CLC-E"/>
    <property type="match status" value="1"/>
</dbReference>
<feature type="region of interest" description="Disordered" evidence="10">
    <location>
        <begin position="447"/>
        <end position="467"/>
    </location>
</feature>
<keyword evidence="7" id="KW-0869">Chloride channel</keyword>
<keyword evidence="4 11" id="KW-1133">Transmembrane helix</keyword>
<feature type="transmembrane region" description="Helical" evidence="11">
    <location>
        <begin position="118"/>
        <end position="140"/>
    </location>
</feature>
<feature type="transmembrane region" description="Helical" evidence="11">
    <location>
        <begin position="27"/>
        <end position="47"/>
    </location>
</feature>
<keyword evidence="9" id="KW-0407">Ion channel</keyword>
<dbReference type="GO" id="GO:0005254">
    <property type="term" value="F:chloride channel activity"/>
    <property type="evidence" value="ECO:0007669"/>
    <property type="project" value="UniProtKB-KW"/>
</dbReference>
<dbReference type="PANTHER" id="PTHR43427:SF6">
    <property type="entry name" value="CHLORIDE CHANNEL PROTEIN CLC-E"/>
    <property type="match status" value="1"/>
</dbReference>
<keyword evidence="3 11" id="KW-0812">Transmembrane</keyword>
<dbReference type="AlphaFoldDB" id="A0A1T4LEP6"/>
<sequence>MNIFFRLRKILKSKFDQVSNERLKNNILNALPFWSGAFLSGCIAVLYAKLFSWAEAGTFYIFHKASWLFFIVTPLCFLMSWWLVNKYAPYARGSGIPQVSAAIELSNPKHSYKVNKLLSLRIIIVKIISSLTMVFGGGVIGREGPTIQISASIFKKINDLLPAWYPKISKRNMIVTGAAAGLAAAFNTPLGGIVFAIEELTKTHFSFFKSALLTGVIIAGLTALNFLGPYLYLGYPHLDALPAWIMLLVIPLAVITGFAGSCMCELILYILNRKKLLRKMLVKVFFVVLCGLIIAALAVLIDFKMMGSGKEIMVSTLFTDEKYLAWYVPLLRMGGSVVSFVAGGAGGIFAPSLSAGASIGAVFGGFFNLTASQANLVILCGMTGFLTAITRSPFTSSILVLEMTNSHNVIFYIMATALLSNMIAQAVSRHSFYDRLKDQYVREIHLEPDTRNQDNTDAKPAETNIQN</sequence>
<dbReference type="RefSeq" id="WP_078830405.1">
    <property type="nucleotide sequence ID" value="NZ_FUWH01000002.1"/>
</dbReference>
<dbReference type="OrthoDB" id="9812438at2"/>
<evidence type="ECO:0000256" key="11">
    <source>
        <dbReference type="SAM" id="Phobius"/>
    </source>
</evidence>
<dbReference type="Gene3D" id="1.10.3080.10">
    <property type="entry name" value="Clc chloride channel"/>
    <property type="match status" value="1"/>
</dbReference>
<feature type="transmembrane region" description="Helical" evidence="11">
    <location>
        <begin position="409"/>
        <end position="427"/>
    </location>
</feature>
<evidence type="ECO:0000313" key="13">
    <source>
        <dbReference type="Proteomes" id="UP000190888"/>
    </source>
</evidence>
<keyword evidence="8" id="KW-0868">Chloride</keyword>
<evidence type="ECO:0000256" key="2">
    <source>
        <dbReference type="ARBA" id="ARBA00022448"/>
    </source>
</evidence>
<proteinExistence type="predicted"/>
<gene>
    <name evidence="12" type="ORF">SAMN04488132_102463</name>
</gene>
<feature type="transmembrane region" description="Helical" evidence="11">
    <location>
        <begin position="280"/>
        <end position="303"/>
    </location>
</feature>
<evidence type="ECO:0000256" key="7">
    <source>
        <dbReference type="ARBA" id="ARBA00023173"/>
    </source>
</evidence>
<dbReference type="Proteomes" id="UP000190888">
    <property type="component" value="Unassembled WGS sequence"/>
</dbReference>
<evidence type="ECO:0000256" key="8">
    <source>
        <dbReference type="ARBA" id="ARBA00023214"/>
    </source>
</evidence>
<name>A0A1T4LEP6_9BACT</name>
<evidence type="ECO:0000313" key="12">
    <source>
        <dbReference type="EMBL" id="SJZ53091.1"/>
    </source>
</evidence>
<evidence type="ECO:0000256" key="3">
    <source>
        <dbReference type="ARBA" id="ARBA00022692"/>
    </source>
</evidence>
<feature type="transmembrane region" description="Helical" evidence="11">
    <location>
        <begin position="67"/>
        <end position="84"/>
    </location>
</feature>
<evidence type="ECO:0000256" key="1">
    <source>
        <dbReference type="ARBA" id="ARBA00004141"/>
    </source>
</evidence>
<evidence type="ECO:0000256" key="9">
    <source>
        <dbReference type="ARBA" id="ARBA00023303"/>
    </source>
</evidence>
<evidence type="ECO:0000256" key="5">
    <source>
        <dbReference type="ARBA" id="ARBA00023065"/>
    </source>
</evidence>
<evidence type="ECO:0000256" key="10">
    <source>
        <dbReference type="SAM" id="MobiDB-lite"/>
    </source>
</evidence>